<sequence>MFSFHPTTTAATTSASMFTFSRPITSQASNIPLFQFGGSGAQGGATVSPFAPLPATNQPANNANSNATGLFQFVSGQCAPAAQVPNYFFTNQTGTTIKFIPVASQETEYVRKTKKIVTSDVKYQCICNIKEYSSKSMDELRLEDYQSNRKLPSASTSVASNTLIFNVNPPITTAAKPFSTATTTNNIFNPSVSTVANPFSVATPTSNIFNPSVSTVANPFSTATTTSNIFNPSVSTAASPFSTATTTSNIFNPSVSTVANPFSVATTTSNIFNPSVSTVANPFSTATTTSNIFNPSVSTAASPFSTATTTSNIFNPSVSTVANPFRTATTTSNIFNPAMSTTPITTFPWLKNASLTPTAPNLNPFGIQPVTTGAPMATASSTHPFTTTPATTSSVFTVPSIFPGFRTPTISTVSTIPSTNISQSYTAPFQFSQSSSILNQPSVIQSISVTQTPAIVPSSISSTAASETAAMSQQQFLTKLLLDPYGNRGRKEFINAESTSSPKTSIVDSTLHTTVSASTPIPVVLPVHSNFQRTTAPHSSINLDFKLKPTSSVSTSHEDTQSLNQQSKSTTEPSKSTLSGGFTDEEEVVLLTRTKLSKLHLLNSTMNQPNTLHSLYPRRSLAELESLTKLSRLSPPISTPSEQTVLPKSVSPNLEPQPNIDLSSFRLPILTRLNYYMKPDLAELETLFNDKGQCLVKQFTVGNDKYGSVTFYGQINVAGLNLDEIIQINHQEVIVYPDDIRKPAVGEELNRSARITLFDVYPIDRATRSKISDIERIRAMNYSDHLRETTGKFDGEFINYDPIDGSWTFMVKHFTRYGIDENEKISMFHVLCVIDLHVRRQIYVSPLAKLEFIRDELKIEWLSLDIHFDVFLVIWFILPQTSYERLHKNEQEVCKSLNYLDQVLTHNKLEILPSIVTSLIENIFDIESVLKGIFEHESATFRAHLLNDVYSLLADLIDWSDRFLLAKSINPDEKYKKLTRDLIQAIKNCILFANDASSIQSAETRSGSIQSFHSSNSYNDESAPVLPPKRDKPSINSSTTIVSNRIRPNGSTNSVPRKIHPDKDNDQCIQLIVDDINQIVEKYTRELDDAIRTKTTARSPSAEQLFDQNCSITMTAPCHQHPQNADTLYETQVSKIIKSTVTKTTVKNGHEIIDQKQSCQLYNETDCSIQSPNGTFQTQKFTFINREKINNEDEQQKSFVTSQNRQLNLAKAEDGSNEPPPLPPKRKTARAYMSLFDRYDQHVAENFLRDTCSVPTPQRRFEDLFEQMQEHFQQMQIFPNLDESLRIKLKNTDKSSDSLKDMDESFTCKNPLKIDYHSDLFLENISHLLVFNLNENPSLRGGSIDALIIRATSPDKKDFVYQEAFLTTYRTFVSPSDLVEKLIQRYTFFSQFETKKKISRYAFSLLIRVIDEIDNELTEDLMESLSNFVTNLIRQGELQLGKLLRRKSLERFTKFPPSSEQTPQDILIIQNSISSKRATLLDFHASDISEQLTLLDSELFLKIQLSEILYMSIEKGEEYSPNLAAFTEHFNNISYWVRSRILEQNSQKQREIHFEKFLKILKHLRRLNNFNSYLAILSALDCGPLKRLHWSKSIIDSISEHAGLIDSTGSFKNYREALNASVGQPCIPYIGLILSDLTFVHIGNTDYLPDGRTVNFWKRWQQFTILHKLRYCRKWEHKFIRNDRILYFFNNFDDYMNEDAQWIQSEKIKPRQKSNPYA</sequence>
<reference evidence="17" key="1">
    <citation type="submission" date="2021-02" db="EMBL/GenBank/DDBJ databases">
        <authorList>
            <person name="Nowell W R."/>
        </authorList>
    </citation>
    <scope>NUCLEOTIDE SEQUENCE</scope>
</reference>
<dbReference type="GO" id="GO:0051028">
    <property type="term" value="P:mRNA transport"/>
    <property type="evidence" value="ECO:0007669"/>
    <property type="project" value="UniProtKB-KW"/>
</dbReference>
<feature type="domain" description="Peptidase S59" evidence="16">
    <location>
        <begin position="672"/>
        <end position="814"/>
    </location>
</feature>
<evidence type="ECO:0000259" key="16">
    <source>
        <dbReference type="PROSITE" id="PS51434"/>
    </source>
</evidence>
<feature type="compositionally biased region" description="Polar residues" evidence="13">
    <location>
        <begin position="1034"/>
        <end position="1043"/>
    </location>
</feature>
<dbReference type="GO" id="GO:0003723">
    <property type="term" value="F:RNA binding"/>
    <property type="evidence" value="ECO:0007669"/>
    <property type="project" value="TreeGrafter"/>
</dbReference>
<evidence type="ECO:0000256" key="6">
    <source>
        <dbReference type="ARBA" id="ARBA00022658"/>
    </source>
</evidence>
<dbReference type="GO" id="GO:0008139">
    <property type="term" value="F:nuclear localization sequence binding"/>
    <property type="evidence" value="ECO:0007669"/>
    <property type="project" value="TreeGrafter"/>
</dbReference>
<gene>
    <name evidence="17" type="ORF">EDS130_LOCUS23506</name>
</gene>
<accession>A0A814U1M1</accession>
<evidence type="ECO:0000256" key="2">
    <source>
        <dbReference type="ARBA" id="ARBA00004620"/>
    </source>
</evidence>
<name>A0A814U1M1_ADIRI</name>
<dbReference type="Proteomes" id="UP000663852">
    <property type="component" value="Unassembled WGS sequence"/>
</dbReference>
<dbReference type="GO" id="GO:0017056">
    <property type="term" value="F:structural constituent of nuclear pore"/>
    <property type="evidence" value="ECO:0007669"/>
    <property type="project" value="InterPro"/>
</dbReference>
<keyword evidence="9" id="KW-0811">Translocation</keyword>
<evidence type="ECO:0000256" key="3">
    <source>
        <dbReference type="ARBA" id="ARBA00008926"/>
    </source>
</evidence>
<comment type="caution">
    <text evidence="17">The sequence shown here is derived from an EMBL/GenBank/DDBJ whole genome shotgun (WGS) entry which is preliminary data.</text>
</comment>
<keyword evidence="7" id="KW-0509">mRNA transport</keyword>
<dbReference type="OrthoDB" id="25179at2759"/>
<keyword evidence="5" id="KW-0813">Transport</keyword>
<evidence type="ECO:0000256" key="10">
    <source>
        <dbReference type="ARBA" id="ARBA00023132"/>
    </source>
</evidence>
<dbReference type="Gene3D" id="1.20.870.10">
    <property type="entry name" value="Son of sevenless (SoS) protein Chain: S domain 1"/>
    <property type="match status" value="1"/>
</dbReference>
<evidence type="ECO:0000256" key="11">
    <source>
        <dbReference type="ARBA" id="ARBA00023242"/>
    </source>
</evidence>
<evidence type="ECO:0000313" key="17">
    <source>
        <dbReference type="EMBL" id="CAF1167662.1"/>
    </source>
</evidence>
<feature type="compositionally biased region" description="Polar residues" evidence="13">
    <location>
        <begin position="639"/>
        <end position="652"/>
    </location>
</feature>
<dbReference type="CDD" id="cd00155">
    <property type="entry name" value="RasGEF"/>
    <property type="match status" value="1"/>
</dbReference>
<dbReference type="PROSITE" id="PS51434">
    <property type="entry name" value="NUP_C"/>
    <property type="match status" value="1"/>
</dbReference>
<keyword evidence="6 12" id="KW-0344">Guanine-nucleotide releasing factor</keyword>
<evidence type="ECO:0000256" key="9">
    <source>
        <dbReference type="ARBA" id="ARBA00023010"/>
    </source>
</evidence>
<dbReference type="SMART" id="SM00229">
    <property type="entry name" value="RasGEFN"/>
    <property type="match status" value="1"/>
</dbReference>
<evidence type="ECO:0000313" key="18">
    <source>
        <dbReference type="Proteomes" id="UP000663852"/>
    </source>
</evidence>
<dbReference type="PANTHER" id="PTHR23198:SF6">
    <property type="entry name" value="NUCLEAR PORE COMPLEX PROTEIN NUP98-NUP96"/>
    <property type="match status" value="1"/>
</dbReference>
<dbReference type="PROSITE" id="PS50009">
    <property type="entry name" value="RASGEF_CAT"/>
    <property type="match status" value="1"/>
</dbReference>
<dbReference type="GO" id="GO:0007264">
    <property type="term" value="P:small GTPase-mediated signal transduction"/>
    <property type="evidence" value="ECO:0007669"/>
    <property type="project" value="InterPro"/>
</dbReference>
<feature type="domain" description="N-terminal Ras-GEF" evidence="15">
    <location>
        <begin position="1335"/>
        <end position="1453"/>
    </location>
</feature>
<dbReference type="Pfam" id="PF04096">
    <property type="entry name" value="Nucleoporin2"/>
    <property type="match status" value="1"/>
</dbReference>
<dbReference type="GO" id="GO:0005085">
    <property type="term" value="F:guanyl-nucleotide exchange factor activity"/>
    <property type="evidence" value="ECO:0007669"/>
    <property type="project" value="UniProtKB-KW"/>
</dbReference>
<dbReference type="Gene3D" id="1.10.10.2360">
    <property type="match status" value="1"/>
</dbReference>
<dbReference type="InterPro" id="IPR036903">
    <property type="entry name" value="Nup98_auto-Pept-S59_dom_sf"/>
</dbReference>
<dbReference type="SUPFAM" id="SSF82215">
    <property type="entry name" value="C-terminal autoproteolytic domain of nucleoporin nup98"/>
    <property type="match status" value="1"/>
</dbReference>
<comment type="similarity">
    <text evidence="3">Belongs to the nucleoporin GLFG family.</text>
</comment>
<evidence type="ECO:0000256" key="1">
    <source>
        <dbReference type="ARBA" id="ARBA00004567"/>
    </source>
</evidence>
<dbReference type="GO" id="GO:0031965">
    <property type="term" value="C:nuclear membrane"/>
    <property type="evidence" value="ECO:0007669"/>
    <property type="project" value="UniProtKB-SubCell"/>
</dbReference>
<dbReference type="InterPro" id="IPR000651">
    <property type="entry name" value="Ras-like_Gua-exchang_fac_N"/>
</dbReference>
<dbReference type="Gene3D" id="1.10.840.10">
    <property type="entry name" value="Ras guanine-nucleotide exchange factors catalytic domain"/>
    <property type="match status" value="1"/>
</dbReference>
<feature type="domain" description="Ras-GEF" evidence="14">
    <location>
        <begin position="1484"/>
        <end position="1711"/>
    </location>
</feature>
<keyword evidence="10" id="KW-0906">Nuclear pore complex</keyword>
<feature type="region of interest" description="Disordered" evidence="13">
    <location>
        <begin position="550"/>
        <end position="581"/>
    </location>
</feature>
<evidence type="ECO:0000256" key="12">
    <source>
        <dbReference type="PROSITE-ProRule" id="PRU00168"/>
    </source>
</evidence>
<dbReference type="InterPro" id="IPR007230">
    <property type="entry name" value="Nup98_auto-Pept-S59_dom"/>
</dbReference>
<dbReference type="InterPro" id="IPR001895">
    <property type="entry name" value="RASGEF_cat_dom"/>
</dbReference>
<dbReference type="GO" id="GO:0006405">
    <property type="term" value="P:RNA export from nucleus"/>
    <property type="evidence" value="ECO:0007669"/>
    <property type="project" value="TreeGrafter"/>
</dbReference>
<dbReference type="SMART" id="SM00147">
    <property type="entry name" value="RasGEF"/>
    <property type="match status" value="1"/>
</dbReference>
<dbReference type="Pfam" id="PF21240">
    <property type="entry name" value="Nup98_GLEBS"/>
    <property type="match status" value="1"/>
</dbReference>
<dbReference type="GO" id="GO:0000973">
    <property type="term" value="P:post-transcriptional tethering of RNA polymerase II gene DNA at nuclear periphery"/>
    <property type="evidence" value="ECO:0007669"/>
    <property type="project" value="TreeGrafter"/>
</dbReference>
<evidence type="ECO:0000259" key="14">
    <source>
        <dbReference type="PROSITE" id="PS50009"/>
    </source>
</evidence>
<evidence type="ECO:0000256" key="8">
    <source>
        <dbReference type="ARBA" id="ARBA00022927"/>
    </source>
</evidence>
<dbReference type="PROSITE" id="PS50212">
    <property type="entry name" value="RASGEF_NTER"/>
    <property type="match status" value="1"/>
</dbReference>
<protein>
    <recommendedName>
        <fullName evidence="4">Nuclear pore complex protein Nup98-Nup96</fullName>
    </recommendedName>
</protein>
<dbReference type="InterPro" id="IPR037665">
    <property type="entry name" value="Nucleoporin_S59-like"/>
</dbReference>
<dbReference type="GO" id="GO:0006606">
    <property type="term" value="P:protein import into nucleus"/>
    <property type="evidence" value="ECO:0007669"/>
    <property type="project" value="TreeGrafter"/>
</dbReference>
<evidence type="ECO:0000256" key="13">
    <source>
        <dbReference type="SAM" id="MobiDB-lite"/>
    </source>
</evidence>
<proteinExistence type="inferred from homology"/>
<dbReference type="InterPro" id="IPR023578">
    <property type="entry name" value="Ras_GEF_dom_sf"/>
</dbReference>
<feature type="compositionally biased region" description="Polar residues" evidence="13">
    <location>
        <begin position="1010"/>
        <end position="1020"/>
    </location>
</feature>
<dbReference type="Pfam" id="PF00618">
    <property type="entry name" value="RasGEF_N"/>
    <property type="match status" value="1"/>
</dbReference>
<organism evidence="17 18">
    <name type="scientific">Adineta ricciae</name>
    <name type="common">Rotifer</name>
    <dbReference type="NCBI Taxonomy" id="249248"/>
    <lineage>
        <taxon>Eukaryota</taxon>
        <taxon>Metazoa</taxon>
        <taxon>Spiralia</taxon>
        <taxon>Gnathifera</taxon>
        <taxon>Rotifera</taxon>
        <taxon>Eurotatoria</taxon>
        <taxon>Bdelloidea</taxon>
        <taxon>Adinetida</taxon>
        <taxon>Adinetidae</taxon>
        <taxon>Adineta</taxon>
    </lineage>
</organism>
<evidence type="ECO:0000256" key="5">
    <source>
        <dbReference type="ARBA" id="ARBA00022448"/>
    </source>
</evidence>
<dbReference type="PANTHER" id="PTHR23198">
    <property type="entry name" value="NUCLEOPORIN"/>
    <property type="match status" value="1"/>
</dbReference>
<evidence type="ECO:0000256" key="7">
    <source>
        <dbReference type="ARBA" id="ARBA00022816"/>
    </source>
</evidence>
<keyword evidence="11" id="KW-0539">Nucleus</keyword>
<keyword evidence="8" id="KW-0653">Protein transport</keyword>
<dbReference type="GO" id="GO:0034398">
    <property type="term" value="P:telomere tethering at nuclear periphery"/>
    <property type="evidence" value="ECO:0007669"/>
    <property type="project" value="TreeGrafter"/>
</dbReference>
<dbReference type="PROSITE" id="PS00720">
    <property type="entry name" value="RASGEF"/>
    <property type="match status" value="1"/>
</dbReference>
<dbReference type="Gene3D" id="3.30.1610.10">
    <property type="entry name" value="Peptidase S59, nucleoporin"/>
    <property type="match status" value="1"/>
</dbReference>
<dbReference type="SUPFAM" id="SSF48366">
    <property type="entry name" value="Ras GEF"/>
    <property type="match status" value="1"/>
</dbReference>
<evidence type="ECO:0000256" key="4">
    <source>
        <dbReference type="ARBA" id="ARBA00013472"/>
    </source>
</evidence>
<dbReference type="CDD" id="cd06224">
    <property type="entry name" value="REM"/>
    <property type="match status" value="1"/>
</dbReference>
<evidence type="ECO:0000259" key="15">
    <source>
        <dbReference type="PROSITE" id="PS50212"/>
    </source>
</evidence>
<dbReference type="Pfam" id="PF00617">
    <property type="entry name" value="RasGEF"/>
    <property type="match status" value="1"/>
</dbReference>
<feature type="region of interest" description="Disordered" evidence="13">
    <location>
        <begin position="632"/>
        <end position="652"/>
    </location>
</feature>
<dbReference type="GO" id="GO:0044614">
    <property type="term" value="C:nuclear pore cytoplasmic filaments"/>
    <property type="evidence" value="ECO:0007669"/>
    <property type="project" value="TreeGrafter"/>
</dbReference>
<dbReference type="InterPro" id="IPR036964">
    <property type="entry name" value="RASGEF_cat_dom_sf"/>
</dbReference>
<dbReference type="FunFam" id="1.10.10.2360:FF:000001">
    <property type="entry name" value="Nuclear pore complex protein Nup98-Nup96"/>
    <property type="match status" value="1"/>
</dbReference>
<feature type="region of interest" description="Disordered" evidence="13">
    <location>
        <begin position="1010"/>
        <end position="1062"/>
    </location>
</feature>
<feature type="compositionally biased region" description="Polar residues" evidence="13">
    <location>
        <begin position="550"/>
        <end position="580"/>
    </location>
</feature>
<comment type="subcellular location">
    <subcellularLocation>
        <location evidence="2">Nucleus membrane</location>
        <topology evidence="2">Peripheral membrane protein</topology>
        <orientation evidence="2">Nucleoplasmic side</orientation>
    </subcellularLocation>
    <subcellularLocation>
        <location evidence="1">Nucleus</location>
        <location evidence="1">Nuclear pore complex</location>
    </subcellularLocation>
</comment>
<dbReference type="InterPro" id="IPR019804">
    <property type="entry name" value="Ras_G-nucl-exch_fac_CS"/>
</dbReference>
<dbReference type="EMBL" id="CAJNOJ010000128">
    <property type="protein sequence ID" value="CAF1167662.1"/>
    <property type="molecule type" value="Genomic_DNA"/>
</dbReference>